<protein>
    <recommendedName>
        <fullName evidence="15">Pex N-terminal domain-containing protein</fullName>
    </recommendedName>
</protein>
<dbReference type="EMBL" id="CAJNOK010000034">
    <property type="protein sequence ID" value="CAF0724208.1"/>
    <property type="molecule type" value="Genomic_DNA"/>
</dbReference>
<keyword evidence="13" id="KW-0576">Peroxisome</keyword>
<feature type="transmembrane region" description="Helical" evidence="14">
    <location>
        <begin position="279"/>
        <end position="295"/>
    </location>
</feature>
<evidence type="ECO:0000256" key="8">
    <source>
        <dbReference type="ARBA" id="ARBA00022771"/>
    </source>
</evidence>
<evidence type="ECO:0000256" key="14">
    <source>
        <dbReference type="SAM" id="Phobius"/>
    </source>
</evidence>
<proteinExistence type="inferred from homology"/>
<dbReference type="InterPro" id="IPR006845">
    <property type="entry name" value="Pex_N"/>
</dbReference>
<evidence type="ECO:0000313" key="18">
    <source>
        <dbReference type="EMBL" id="CAF3496939.1"/>
    </source>
</evidence>
<dbReference type="Proteomes" id="UP000663829">
    <property type="component" value="Unassembled WGS sequence"/>
</dbReference>
<evidence type="ECO:0000256" key="10">
    <source>
        <dbReference type="ARBA" id="ARBA00022927"/>
    </source>
</evidence>
<feature type="domain" description="Pex N-terminal" evidence="15">
    <location>
        <begin position="34"/>
        <end position="237"/>
    </location>
</feature>
<dbReference type="InterPro" id="IPR018801">
    <property type="entry name" value="TM129"/>
</dbReference>
<evidence type="ECO:0000256" key="4">
    <source>
        <dbReference type="ARBA" id="ARBA00008704"/>
    </source>
</evidence>
<keyword evidence="10" id="KW-0653">Protein transport</keyword>
<dbReference type="AlphaFoldDB" id="A0A813ZXD3"/>
<evidence type="ECO:0000256" key="3">
    <source>
        <dbReference type="ARBA" id="ARBA00007332"/>
    </source>
</evidence>
<evidence type="ECO:0000256" key="7">
    <source>
        <dbReference type="ARBA" id="ARBA00022723"/>
    </source>
</evidence>
<dbReference type="Proteomes" id="UP000681722">
    <property type="component" value="Unassembled WGS sequence"/>
</dbReference>
<accession>A0A813ZXD3</accession>
<keyword evidence="8" id="KW-0863">Zinc-finger</keyword>
<dbReference type="OrthoDB" id="10055027at2759"/>
<evidence type="ECO:0000313" key="20">
    <source>
        <dbReference type="Proteomes" id="UP000663829"/>
    </source>
</evidence>
<evidence type="ECO:0000256" key="2">
    <source>
        <dbReference type="ARBA" id="ARBA00004906"/>
    </source>
</evidence>
<dbReference type="EMBL" id="CAJNOQ010001582">
    <property type="protein sequence ID" value="CAF0904608.1"/>
    <property type="molecule type" value="Genomic_DNA"/>
</dbReference>
<dbReference type="Pfam" id="PF10272">
    <property type="entry name" value="Tmpp129"/>
    <property type="match status" value="1"/>
</dbReference>
<comment type="pathway">
    <text evidence="2">Protein modification; protein ubiquitination.</text>
</comment>
<sequence>MSTTDHTSNINSTLNFSTISQNPLPSIFELLAQERLTYLLRPCLSQLIKFLHDLRPLSKSFMLLYRYKDECVLLIETLIQSVYLQTYSSLIGEHFYGLKRSSNHHIRSLIFSVFLPYIKQKLELLYEKYRQQTGTQEEKKTKLKQFFFFFVLKFVPKIHTFLESLCWLYRLGYAFGRIEYYSPFLQLAGVKLTYDNKKQEQQQQIQNSSKVMQTFHFFSQTLSTGLFLIQFLEWWNSTSNTRKQTSLNDSIPPPPTVSNNTIAKRQCPLCKNQYDSPELLFLTFLYLLFSFIIVFPPNELVAAGFSIQNVFSFLLDSEEIAFIRFHIKRVSLKIFFQSLLPIGYVILLISQYNLNNGLINTLESLFSDINIIFQCIIILSLFIPFVVIITLIRWHQNDCYTHPIVRQLRAFAQETDTWHAVESSINTEFRRIDKFICGTPNNRSYVLDSWIIKCGLYNVYIAQQSNAHIELTDANDVNLQENETITTQYLNILVRSGNPLVTPFTIRLKASEFNDLRSKLQSPVQNARNIVIRQSLSDLFLEDFRRHIANNPKYRYPPNQQELETCIGCLVNNANVKLMKRCDVGDNGQCRTCFCKPMWCIECLGKWFASRQDQTRPETWLSSTYVCPVEF</sequence>
<dbReference type="GO" id="GO:0016567">
    <property type="term" value="P:protein ubiquitination"/>
    <property type="evidence" value="ECO:0007669"/>
    <property type="project" value="InterPro"/>
</dbReference>
<evidence type="ECO:0000256" key="11">
    <source>
        <dbReference type="ARBA" id="ARBA00022989"/>
    </source>
</evidence>
<dbReference type="PANTHER" id="PTHR31322:SF2">
    <property type="entry name" value="E3 UBIQUITIN-PROTEIN LIGASE TM129"/>
    <property type="match status" value="1"/>
</dbReference>
<keyword evidence="5" id="KW-0813">Transport</keyword>
<keyword evidence="6 14" id="KW-0812">Transmembrane</keyword>
<evidence type="ECO:0000256" key="5">
    <source>
        <dbReference type="ARBA" id="ARBA00022448"/>
    </source>
</evidence>
<evidence type="ECO:0000313" key="17">
    <source>
        <dbReference type="EMBL" id="CAF0904608.1"/>
    </source>
</evidence>
<dbReference type="Pfam" id="PF04757">
    <property type="entry name" value="Pex2_Pex12"/>
    <property type="match status" value="1"/>
</dbReference>
<dbReference type="GO" id="GO:0015031">
    <property type="term" value="P:protein transport"/>
    <property type="evidence" value="ECO:0007669"/>
    <property type="project" value="UniProtKB-KW"/>
</dbReference>
<comment type="caution">
    <text evidence="17">The sequence shown here is derived from an EMBL/GenBank/DDBJ whole genome shotgun (WGS) entry which is preliminary data.</text>
</comment>
<feature type="transmembrane region" description="Helical" evidence="14">
    <location>
        <begin position="334"/>
        <end position="351"/>
    </location>
</feature>
<evidence type="ECO:0000256" key="1">
    <source>
        <dbReference type="ARBA" id="ARBA00004585"/>
    </source>
</evidence>
<feature type="transmembrane region" description="Helical" evidence="14">
    <location>
        <begin position="371"/>
        <end position="392"/>
    </location>
</feature>
<dbReference type="Proteomes" id="UP000682733">
    <property type="component" value="Unassembled WGS sequence"/>
</dbReference>
<dbReference type="GO" id="GO:0005783">
    <property type="term" value="C:endoplasmic reticulum"/>
    <property type="evidence" value="ECO:0007669"/>
    <property type="project" value="TreeGrafter"/>
</dbReference>
<evidence type="ECO:0000259" key="15">
    <source>
        <dbReference type="Pfam" id="PF04757"/>
    </source>
</evidence>
<keyword evidence="20" id="KW-1185">Reference proteome</keyword>
<gene>
    <name evidence="17" type="ORF">GPM918_LOCUS8821</name>
    <name evidence="16" type="ORF">OVA965_LOCUS294</name>
    <name evidence="19" type="ORF">SRO942_LOCUS8822</name>
    <name evidence="18" type="ORF">TMI583_LOCUS294</name>
</gene>
<evidence type="ECO:0000256" key="13">
    <source>
        <dbReference type="ARBA" id="ARBA00023140"/>
    </source>
</evidence>
<name>A0A813ZXD3_9BILA</name>
<reference evidence="17" key="1">
    <citation type="submission" date="2021-02" db="EMBL/GenBank/DDBJ databases">
        <authorList>
            <person name="Nowell W R."/>
        </authorList>
    </citation>
    <scope>NUCLEOTIDE SEQUENCE</scope>
</reference>
<comment type="similarity">
    <text evidence="4">Belongs to the pex2/pex10/pex12 family.</text>
</comment>
<keyword evidence="7" id="KW-0479">Metal-binding</keyword>
<dbReference type="GO" id="GO:0008270">
    <property type="term" value="F:zinc ion binding"/>
    <property type="evidence" value="ECO:0007669"/>
    <property type="project" value="UniProtKB-KW"/>
</dbReference>
<evidence type="ECO:0000313" key="19">
    <source>
        <dbReference type="EMBL" id="CAF3686510.1"/>
    </source>
</evidence>
<comment type="subcellular location">
    <subcellularLocation>
        <location evidence="1">Peroxisome membrane</location>
        <topology evidence="1">Multi-pass membrane protein</topology>
    </subcellularLocation>
</comment>
<comment type="similarity">
    <text evidence="3">Belongs to the TMEM129 family.</text>
</comment>
<evidence type="ECO:0000256" key="9">
    <source>
        <dbReference type="ARBA" id="ARBA00022833"/>
    </source>
</evidence>
<dbReference type="EMBL" id="CAJOBA010000034">
    <property type="protein sequence ID" value="CAF3496939.1"/>
    <property type="molecule type" value="Genomic_DNA"/>
</dbReference>
<evidence type="ECO:0000313" key="16">
    <source>
        <dbReference type="EMBL" id="CAF0724208.1"/>
    </source>
</evidence>
<dbReference type="EMBL" id="CAJOBC010001582">
    <property type="protein sequence ID" value="CAF3686510.1"/>
    <property type="molecule type" value="Genomic_DNA"/>
</dbReference>
<keyword evidence="12 14" id="KW-0472">Membrane</keyword>
<dbReference type="Proteomes" id="UP000677228">
    <property type="component" value="Unassembled WGS sequence"/>
</dbReference>
<dbReference type="GO" id="GO:0061630">
    <property type="term" value="F:ubiquitin protein ligase activity"/>
    <property type="evidence" value="ECO:0007669"/>
    <property type="project" value="InterPro"/>
</dbReference>
<evidence type="ECO:0000256" key="6">
    <source>
        <dbReference type="ARBA" id="ARBA00022692"/>
    </source>
</evidence>
<keyword evidence="11 14" id="KW-1133">Transmembrane helix</keyword>
<organism evidence="17 20">
    <name type="scientific">Didymodactylos carnosus</name>
    <dbReference type="NCBI Taxonomy" id="1234261"/>
    <lineage>
        <taxon>Eukaryota</taxon>
        <taxon>Metazoa</taxon>
        <taxon>Spiralia</taxon>
        <taxon>Gnathifera</taxon>
        <taxon>Rotifera</taxon>
        <taxon>Eurotatoria</taxon>
        <taxon>Bdelloidea</taxon>
        <taxon>Philodinida</taxon>
        <taxon>Philodinidae</taxon>
        <taxon>Didymodactylos</taxon>
    </lineage>
</organism>
<evidence type="ECO:0000256" key="12">
    <source>
        <dbReference type="ARBA" id="ARBA00023136"/>
    </source>
</evidence>
<dbReference type="GO" id="GO:0005778">
    <property type="term" value="C:peroxisomal membrane"/>
    <property type="evidence" value="ECO:0007669"/>
    <property type="project" value="UniProtKB-SubCell"/>
</dbReference>
<keyword evidence="9" id="KW-0862">Zinc</keyword>
<dbReference type="PANTHER" id="PTHR31322">
    <property type="entry name" value="E3 UBIQUITIN-PROTEIN LIGASE TM129"/>
    <property type="match status" value="1"/>
</dbReference>